<dbReference type="InterPro" id="IPR036721">
    <property type="entry name" value="RCK_C_sf"/>
</dbReference>
<keyword evidence="7" id="KW-0406">Ion transport</keyword>
<feature type="transmembrane region" description="Helical" evidence="9">
    <location>
        <begin position="181"/>
        <end position="204"/>
    </location>
</feature>
<evidence type="ECO:0000256" key="4">
    <source>
        <dbReference type="ARBA" id="ARBA00022475"/>
    </source>
</evidence>
<keyword evidence="4" id="KW-1003">Cell membrane</keyword>
<sequence length="471" mass="51797">MIYAMIICSIILLLCIASSKLLYRFGIPTLAIFIILGMLFGSDGIVGIYFSDYELSRQICSFGLVFIMFYGGFGTNWKAGKPVFIPALLMSTLGVIITASLTGMFCYFVLKTSLLEGLLIGSVVASTDAASVFAILRSRKLNLKDGLGSLLEIESGSNDPISYMLTVIIVSLMLGNGEASVLSMLFSQIVFGLLIGFILAKITVFTLQKINLEIDGLYPILVTAIVILGYALSETVGGNGYICVYLIGIIVGNSNILNKRSLFHFFDGISWIMQIMLFFTLGLLSFPSEIPKIIAPAVIVSIFMIFVARPIATFSILSWFKFPIKHQLFVSWVGLRGAASVVFAIYAVSFNINLNQDIFHIVFFVALFSVLVQGTLIPTFARKLDLVDDNESIFKTFTDYEEESLTHLMEVEITKSSPWVNKTLSEANIPQSILVVMIKRNKKAIVPKGSTKIKLGDVLVLNGIDFDKIPV</sequence>
<dbReference type="InterPro" id="IPR006037">
    <property type="entry name" value="RCK_C"/>
</dbReference>
<dbReference type="Gene3D" id="3.30.70.1450">
    <property type="entry name" value="Regulator of K+ conductance, C-terminal domain"/>
    <property type="match status" value="1"/>
</dbReference>
<evidence type="ECO:0000313" key="11">
    <source>
        <dbReference type="EMBL" id="MBP1855249.1"/>
    </source>
</evidence>
<dbReference type="Pfam" id="PF02080">
    <property type="entry name" value="TrkA_C"/>
    <property type="match status" value="1"/>
</dbReference>
<dbReference type="RefSeq" id="WP_209456697.1">
    <property type="nucleotide sequence ID" value="NZ_BAAACS010000002.1"/>
</dbReference>
<feature type="transmembrane region" description="Helical" evidence="9">
    <location>
        <begin position="269"/>
        <end position="287"/>
    </location>
</feature>
<dbReference type="Pfam" id="PF00999">
    <property type="entry name" value="Na_H_Exchanger"/>
    <property type="match status" value="1"/>
</dbReference>
<feature type="domain" description="RCK C-terminal" evidence="10">
    <location>
        <begin position="395"/>
        <end position="471"/>
    </location>
</feature>
<feature type="transmembrane region" description="Helical" evidence="9">
    <location>
        <begin position="117"/>
        <end position="136"/>
    </location>
</feature>
<keyword evidence="6 9" id="KW-1133">Transmembrane helix</keyword>
<evidence type="ECO:0000256" key="8">
    <source>
        <dbReference type="ARBA" id="ARBA00023136"/>
    </source>
</evidence>
<keyword evidence="2" id="KW-0813">Transport</keyword>
<dbReference type="Gene3D" id="1.20.1530.20">
    <property type="match status" value="1"/>
</dbReference>
<dbReference type="InterPro" id="IPR006153">
    <property type="entry name" value="Cation/H_exchanger_TM"/>
</dbReference>
<dbReference type="SUPFAM" id="SSF116726">
    <property type="entry name" value="TrkA C-terminal domain-like"/>
    <property type="match status" value="1"/>
</dbReference>
<evidence type="ECO:0000256" key="1">
    <source>
        <dbReference type="ARBA" id="ARBA00004651"/>
    </source>
</evidence>
<dbReference type="EMBL" id="JAGGJX010000002">
    <property type="protein sequence ID" value="MBP1855249.1"/>
    <property type="molecule type" value="Genomic_DNA"/>
</dbReference>
<proteinExistence type="predicted"/>
<comment type="subcellular location">
    <subcellularLocation>
        <location evidence="1">Cell membrane</location>
        <topology evidence="1">Multi-pass membrane protein</topology>
    </subcellularLocation>
</comment>
<comment type="caution">
    <text evidence="11">The sequence shown here is derived from an EMBL/GenBank/DDBJ whole genome shotgun (WGS) entry which is preliminary data.</text>
</comment>
<keyword evidence="12" id="KW-1185">Reference proteome</keyword>
<dbReference type="InterPro" id="IPR038770">
    <property type="entry name" value="Na+/solute_symporter_sf"/>
</dbReference>
<evidence type="ECO:0000259" key="10">
    <source>
        <dbReference type="PROSITE" id="PS51202"/>
    </source>
</evidence>
<reference evidence="11 12" key="1">
    <citation type="submission" date="2021-03" db="EMBL/GenBank/DDBJ databases">
        <title>Genomic Encyclopedia of Type Strains, Phase IV (KMG-IV): sequencing the most valuable type-strain genomes for metagenomic binning, comparative biology and taxonomic classification.</title>
        <authorList>
            <person name="Goeker M."/>
        </authorList>
    </citation>
    <scope>NUCLEOTIDE SEQUENCE [LARGE SCALE GENOMIC DNA]</scope>
    <source>
        <strain evidence="11 12">DSM 1289</strain>
    </source>
</reference>
<dbReference type="PROSITE" id="PS51202">
    <property type="entry name" value="RCK_C"/>
    <property type="match status" value="1"/>
</dbReference>
<dbReference type="PANTHER" id="PTHR32507:SF7">
    <property type="entry name" value="K(+)_H(+) ANTIPORTER NHAP2"/>
    <property type="match status" value="1"/>
</dbReference>
<evidence type="ECO:0000256" key="9">
    <source>
        <dbReference type="SAM" id="Phobius"/>
    </source>
</evidence>
<keyword evidence="8 9" id="KW-0472">Membrane</keyword>
<organism evidence="11 12">
    <name type="scientific">Metaclostridioides mangenotii</name>
    <dbReference type="NCBI Taxonomy" id="1540"/>
    <lineage>
        <taxon>Bacteria</taxon>
        <taxon>Bacillati</taxon>
        <taxon>Bacillota</taxon>
        <taxon>Clostridia</taxon>
        <taxon>Peptostreptococcales</taxon>
        <taxon>Peptostreptococcaceae</taxon>
        <taxon>Metaclostridioides</taxon>
    </lineage>
</organism>
<evidence type="ECO:0000256" key="5">
    <source>
        <dbReference type="ARBA" id="ARBA00022692"/>
    </source>
</evidence>
<feature type="transmembrane region" description="Helical" evidence="9">
    <location>
        <begin position="329"/>
        <end position="352"/>
    </location>
</feature>
<evidence type="ECO:0000256" key="3">
    <source>
        <dbReference type="ARBA" id="ARBA00022449"/>
    </source>
</evidence>
<dbReference type="NCBIfam" id="NF003716">
    <property type="entry name" value="PRK05326.1-3"/>
    <property type="match status" value="1"/>
</dbReference>
<feature type="transmembrane region" description="Helical" evidence="9">
    <location>
        <begin position="293"/>
        <end position="317"/>
    </location>
</feature>
<feature type="transmembrane region" description="Helical" evidence="9">
    <location>
        <begin position="59"/>
        <end position="77"/>
    </location>
</feature>
<evidence type="ECO:0000256" key="6">
    <source>
        <dbReference type="ARBA" id="ARBA00022989"/>
    </source>
</evidence>
<dbReference type="NCBIfam" id="NF003715">
    <property type="entry name" value="PRK05326.1-2"/>
    <property type="match status" value="1"/>
</dbReference>
<protein>
    <submittedName>
        <fullName evidence="11">Cell volume regulation protein A</fullName>
    </submittedName>
</protein>
<accession>A0ABS4EBD9</accession>
<evidence type="ECO:0000313" key="12">
    <source>
        <dbReference type="Proteomes" id="UP000767291"/>
    </source>
</evidence>
<gene>
    <name evidence="11" type="ORF">J2Z43_001642</name>
</gene>
<dbReference type="PANTHER" id="PTHR32507">
    <property type="entry name" value="NA(+)/H(+) ANTIPORTER 1"/>
    <property type="match status" value="1"/>
</dbReference>
<evidence type="ECO:0000256" key="7">
    <source>
        <dbReference type="ARBA" id="ARBA00023065"/>
    </source>
</evidence>
<feature type="transmembrane region" description="Helical" evidence="9">
    <location>
        <begin position="83"/>
        <end position="110"/>
    </location>
</feature>
<feature type="transmembrane region" description="Helical" evidence="9">
    <location>
        <begin position="29"/>
        <end position="50"/>
    </location>
</feature>
<keyword evidence="5 9" id="KW-0812">Transmembrane</keyword>
<keyword evidence="3" id="KW-0050">Antiport</keyword>
<dbReference type="Proteomes" id="UP000767291">
    <property type="component" value="Unassembled WGS sequence"/>
</dbReference>
<name>A0ABS4EBD9_9FIRM</name>
<feature type="transmembrane region" description="Helical" evidence="9">
    <location>
        <begin position="358"/>
        <end position="377"/>
    </location>
</feature>
<evidence type="ECO:0000256" key="2">
    <source>
        <dbReference type="ARBA" id="ARBA00022448"/>
    </source>
</evidence>
<feature type="transmembrane region" description="Helical" evidence="9">
    <location>
        <begin position="239"/>
        <end position="257"/>
    </location>
</feature>
<feature type="transmembrane region" description="Helical" evidence="9">
    <location>
        <begin position="216"/>
        <end position="233"/>
    </location>
</feature>